<protein>
    <submittedName>
        <fullName evidence="2">Uncharacterized protein</fullName>
    </submittedName>
</protein>
<dbReference type="Proteomes" id="UP000269221">
    <property type="component" value="Unassembled WGS sequence"/>
</dbReference>
<organism evidence="2 3">
    <name type="scientific">Hirundo rustica rustica</name>
    <dbReference type="NCBI Taxonomy" id="333673"/>
    <lineage>
        <taxon>Eukaryota</taxon>
        <taxon>Metazoa</taxon>
        <taxon>Chordata</taxon>
        <taxon>Craniata</taxon>
        <taxon>Vertebrata</taxon>
        <taxon>Euteleostomi</taxon>
        <taxon>Archelosauria</taxon>
        <taxon>Archosauria</taxon>
        <taxon>Dinosauria</taxon>
        <taxon>Saurischia</taxon>
        <taxon>Theropoda</taxon>
        <taxon>Coelurosauria</taxon>
        <taxon>Aves</taxon>
        <taxon>Neognathae</taxon>
        <taxon>Neoaves</taxon>
        <taxon>Telluraves</taxon>
        <taxon>Australaves</taxon>
        <taxon>Passeriformes</taxon>
        <taxon>Sylvioidea</taxon>
        <taxon>Hirundinidae</taxon>
        <taxon>Hirundo</taxon>
    </lineage>
</organism>
<dbReference type="EMBL" id="QRBI01000128">
    <property type="protein sequence ID" value="RMC03830.1"/>
    <property type="molecule type" value="Genomic_DNA"/>
</dbReference>
<sequence length="206" mass="22868">MADDTKLGVNVDLLEGRRALHGALDRLDPGAKSYNVRFSSPSSIFCTLATITPAALQAGDRVTGQWPGRKGPGRTDGQQAGHEPAVCPGGQEGQWHLVWVRNSVAIRSRAVILPLCSGLVGQHPEFCVQFWGPQFRKHMEGQECVQRSATRLLRGLEHKSCEKRLRELGLFILEKRRLSRDKGVSRKRLDLMMSKDFSNLADSVLL</sequence>
<evidence type="ECO:0000313" key="3">
    <source>
        <dbReference type="Proteomes" id="UP000269221"/>
    </source>
</evidence>
<dbReference type="AlphaFoldDB" id="A0A3M0JYA8"/>
<dbReference type="OrthoDB" id="276744at2759"/>
<reference evidence="2 3" key="1">
    <citation type="submission" date="2018-07" db="EMBL/GenBank/DDBJ databases">
        <title>A high quality draft genome assembly of the barn swallow (H. rustica rustica).</title>
        <authorList>
            <person name="Formenti G."/>
            <person name="Chiara M."/>
            <person name="Poveda L."/>
            <person name="Francoijs K.-J."/>
            <person name="Bonisoli-Alquati A."/>
            <person name="Canova L."/>
            <person name="Gianfranceschi L."/>
            <person name="Horner D.S."/>
            <person name="Saino N."/>
        </authorList>
    </citation>
    <scope>NUCLEOTIDE SEQUENCE [LARGE SCALE GENOMIC DNA]</scope>
    <source>
        <strain evidence="2">Chelidonia</strain>
        <tissue evidence="2">Blood</tissue>
    </source>
</reference>
<evidence type="ECO:0000313" key="2">
    <source>
        <dbReference type="EMBL" id="RMC03830.1"/>
    </source>
</evidence>
<dbReference type="STRING" id="333673.A0A3M0JYA8"/>
<proteinExistence type="predicted"/>
<keyword evidence="3" id="KW-1185">Reference proteome</keyword>
<gene>
    <name evidence="2" type="ORF">DUI87_19583</name>
</gene>
<comment type="caution">
    <text evidence="2">The sequence shown here is derived from an EMBL/GenBank/DDBJ whole genome shotgun (WGS) entry which is preliminary data.</text>
</comment>
<feature type="region of interest" description="Disordered" evidence="1">
    <location>
        <begin position="60"/>
        <end position="86"/>
    </location>
</feature>
<accession>A0A3M0JYA8</accession>
<evidence type="ECO:0000256" key="1">
    <source>
        <dbReference type="SAM" id="MobiDB-lite"/>
    </source>
</evidence>
<name>A0A3M0JYA8_HIRRU</name>